<keyword evidence="3 5" id="KW-1133">Transmembrane helix</keyword>
<dbReference type="GO" id="GO:0006874">
    <property type="term" value="P:intracellular calcium ion homeostasis"/>
    <property type="evidence" value="ECO:0007669"/>
    <property type="project" value="TreeGrafter"/>
</dbReference>
<reference evidence="7" key="1">
    <citation type="submission" date="2020-04" db="EMBL/GenBank/DDBJ databases">
        <authorList>
            <person name="Zhang T."/>
        </authorList>
    </citation>
    <scope>NUCLEOTIDE SEQUENCE</scope>
    <source>
        <strain evidence="7">HKST-UBA17</strain>
    </source>
</reference>
<feature type="transmembrane region" description="Helical" evidence="5">
    <location>
        <begin position="110"/>
        <end position="128"/>
    </location>
</feature>
<feature type="transmembrane region" description="Helical" evidence="5">
    <location>
        <begin position="310"/>
        <end position="329"/>
    </location>
</feature>
<comment type="subcellular location">
    <subcellularLocation>
        <location evidence="1">Membrane</location>
        <topology evidence="1">Multi-pass membrane protein</topology>
    </subcellularLocation>
</comment>
<feature type="transmembrane region" description="Helical" evidence="5">
    <location>
        <begin position="272"/>
        <end position="295"/>
    </location>
</feature>
<comment type="caution">
    <text evidence="7">The sequence shown here is derived from an EMBL/GenBank/DDBJ whole genome shotgun (WGS) entry which is preliminary data.</text>
</comment>
<dbReference type="PANTHER" id="PTHR10846:SF8">
    <property type="entry name" value="INNER MEMBRANE PROTEIN YRBG"/>
    <property type="match status" value="1"/>
</dbReference>
<dbReference type="Gene3D" id="1.20.1420.30">
    <property type="entry name" value="NCX, central ion-binding region"/>
    <property type="match status" value="2"/>
</dbReference>
<feature type="domain" description="Sodium/calcium exchanger membrane region" evidence="6">
    <location>
        <begin position="9"/>
        <end position="147"/>
    </location>
</feature>
<feature type="transmembrane region" description="Helical" evidence="5">
    <location>
        <begin position="47"/>
        <end position="67"/>
    </location>
</feature>
<dbReference type="GO" id="GO:0005262">
    <property type="term" value="F:calcium channel activity"/>
    <property type="evidence" value="ECO:0007669"/>
    <property type="project" value="TreeGrafter"/>
</dbReference>
<name>A0A955I288_9BACT</name>
<protein>
    <submittedName>
        <fullName evidence="7">Calcium/sodium antiporter</fullName>
    </submittedName>
</protein>
<keyword evidence="2 5" id="KW-0812">Transmembrane</keyword>
<evidence type="ECO:0000313" key="7">
    <source>
        <dbReference type="EMBL" id="MCA9376482.1"/>
    </source>
</evidence>
<evidence type="ECO:0000256" key="3">
    <source>
        <dbReference type="ARBA" id="ARBA00022989"/>
    </source>
</evidence>
<evidence type="ECO:0000256" key="1">
    <source>
        <dbReference type="ARBA" id="ARBA00004141"/>
    </source>
</evidence>
<feature type="domain" description="Sodium/calcium exchanger membrane region" evidence="6">
    <location>
        <begin position="207"/>
        <end position="355"/>
    </location>
</feature>
<dbReference type="InterPro" id="IPR004481">
    <property type="entry name" value="K/Na/Ca-exchanger"/>
</dbReference>
<dbReference type="EMBL" id="JAGQLN010000003">
    <property type="protein sequence ID" value="MCA9376482.1"/>
    <property type="molecule type" value="Genomic_DNA"/>
</dbReference>
<evidence type="ECO:0000259" key="6">
    <source>
        <dbReference type="Pfam" id="PF01699"/>
    </source>
</evidence>
<evidence type="ECO:0000256" key="2">
    <source>
        <dbReference type="ARBA" id="ARBA00022692"/>
    </source>
</evidence>
<dbReference type="AlphaFoldDB" id="A0A955I288"/>
<dbReference type="PANTHER" id="PTHR10846">
    <property type="entry name" value="SODIUM/POTASSIUM/CALCIUM EXCHANGER"/>
    <property type="match status" value="1"/>
</dbReference>
<evidence type="ECO:0000256" key="4">
    <source>
        <dbReference type="ARBA" id="ARBA00023136"/>
    </source>
</evidence>
<dbReference type="Pfam" id="PF01699">
    <property type="entry name" value="Na_Ca_ex"/>
    <property type="match status" value="2"/>
</dbReference>
<feature type="transmembrane region" description="Helical" evidence="5">
    <location>
        <begin position="134"/>
        <end position="151"/>
    </location>
</feature>
<dbReference type="InterPro" id="IPR044880">
    <property type="entry name" value="NCX_ion-bd_dom_sf"/>
</dbReference>
<reference evidence="7" key="2">
    <citation type="journal article" date="2021" name="Microbiome">
        <title>Successional dynamics and alternative stable states in a saline activated sludge microbial community over 9 years.</title>
        <authorList>
            <person name="Wang Y."/>
            <person name="Ye J."/>
            <person name="Ju F."/>
            <person name="Liu L."/>
            <person name="Boyd J.A."/>
            <person name="Deng Y."/>
            <person name="Parks D.H."/>
            <person name="Jiang X."/>
            <person name="Yin X."/>
            <person name="Woodcroft B.J."/>
            <person name="Tyson G.W."/>
            <person name="Hugenholtz P."/>
            <person name="Polz M.F."/>
            <person name="Zhang T."/>
        </authorList>
    </citation>
    <scope>NUCLEOTIDE SEQUENCE</scope>
    <source>
        <strain evidence="7">HKST-UBA17</strain>
    </source>
</reference>
<accession>A0A955I288</accession>
<dbReference type="Proteomes" id="UP000741282">
    <property type="component" value="Unassembled WGS sequence"/>
</dbReference>
<dbReference type="InterPro" id="IPR004837">
    <property type="entry name" value="NaCa_Exmemb"/>
</dbReference>
<proteinExistence type="predicted"/>
<feature type="transmembrane region" description="Helical" evidence="5">
    <location>
        <begin position="341"/>
        <end position="360"/>
    </location>
</feature>
<evidence type="ECO:0000256" key="5">
    <source>
        <dbReference type="SAM" id="Phobius"/>
    </source>
</evidence>
<feature type="transmembrane region" description="Helical" evidence="5">
    <location>
        <begin position="73"/>
        <end position="98"/>
    </location>
</feature>
<gene>
    <name evidence="7" type="ORF">KC685_01010</name>
</gene>
<keyword evidence="4 5" id="KW-0472">Membrane</keyword>
<sequence>MDWVIYTALLLFTFYGLARIVDLYFVESLEFISKKLRLSSDVAGATFMAIGSSAPELFVSFLALFRVSNEQSIGAGTIVGSAIFNILVIVGASALVRRAKLTWQPVIRDLVFYSVAIIILLFTFQDGVIDLKDSLVFVMYYVLYLLSFKYWKKLFPYQIDEDMVDEMIEDEEKKQSEAKHRKLTLFTVFDRLLSYVFLDLKNKPSLYWVNFLISILLIGALSHLMVESAVHLAHLMNISEVVIGLTILAAGTSVPDLLSSINVAKKGRGDMAIANGVGSNIFDIAIGLGVPWLIVTGLRGDTIQVATENLNSSIILLFATVVALIYILLMKRWEMGRYAGILLIAGYIFYILTQIGFIYMDVCINFNGTRCFALG</sequence>
<feature type="transmembrane region" description="Helical" evidence="5">
    <location>
        <begin position="6"/>
        <end position="26"/>
    </location>
</feature>
<evidence type="ECO:0000313" key="8">
    <source>
        <dbReference type="Proteomes" id="UP000741282"/>
    </source>
</evidence>
<organism evidence="7 8">
    <name type="scientific">Candidatus Dojkabacteria bacterium</name>
    <dbReference type="NCBI Taxonomy" id="2099670"/>
    <lineage>
        <taxon>Bacteria</taxon>
        <taxon>Candidatus Dojkabacteria</taxon>
    </lineage>
</organism>
<feature type="transmembrane region" description="Helical" evidence="5">
    <location>
        <begin position="206"/>
        <end position="226"/>
    </location>
</feature>
<dbReference type="GO" id="GO:0005886">
    <property type="term" value="C:plasma membrane"/>
    <property type="evidence" value="ECO:0007669"/>
    <property type="project" value="TreeGrafter"/>
</dbReference>
<dbReference type="NCBIfam" id="TIGR00367">
    <property type="entry name" value="calcium/sodium antiporter"/>
    <property type="match status" value="1"/>
</dbReference>
<dbReference type="GO" id="GO:0008273">
    <property type="term" value="F:calcium, potassium:sodium antiporter activity"/>
    <property type="evidence" value="ECO:0007669"/>
    <property type="project" value="TreeGrafter"/>
</dbReference>